<evidence type="ECO:0000313" key="7">
    <source>
        <dbReference type="Proteomes" id="UP000241899"/>
    </source>
</evidence>
<evidence type="ECO:0000313" key="6">
    <source>
        <dbReference type="EMBL" id="PTE17155.1"/>
    </source>
</evidence>
<feature type="domain" description="Organic solvent tolerance-like N-terminal" evidence="5">
    <location>
        <begin position="39"/>
        <end position="145"/>
    </location>
</feature>
<dbReference type="GO" id="GO:0015920">
    <property type="term" value="P:lipopolysaccharide transport"/>
    <property type="evidence" value="ECO:0007669"/>
    <property type="project" value="InterPro"/>
</dbReference>
<evidence type="ECO:0000256" key="4">
    <source>
        <dbReference type="SAM" id="SignalP"/>
    </source>
</evidence>
<feature type="chain" id="PRO_5015432557" evidence="4">
    <location>
        <begin position="23"/>
        <end position="162"/>
    </location>
</feature>
<keyword evidence="3" id="KW-0574">Periplasm</keyword>
<sequence>MHSLCRPLALCALLALPIAASAQTVAFGGIRTDASAPVEVTADSLSVNQTDGSAVFTGNVVIIQGQMRLAAAEVRVDYAEGDQTRIERLHATGGVTLVSATEAAEAREAVYSIDAGNVVLTGDVVLTQGSNVLSGQKLTVDLKSGTGSMEGRVRTLLQPGGN</sequence>
<dbReference type="InterPro" id="IPR005653">
    <property type="entry name" value="OstA-like_N"/>
</dbReference>
<feature type="signal peptide" evidence="4">
    <location>
        <begin position="1"/>
        <end position="22"/>
    </location>
</feature>
<dbReference type="NCBIfam" id="TIGR03002">
    <property type="entry name" value="outer_YhbN_LptA"/>
    <property type="match status" value="1"/>
</dbReference>
<dbReference type="Pfam" id="PF03968">
    <property type="entry name" value="LptD_N"/>
    <property type="match status" value="1"/>
</dbReference>
<gene>
    <name evidence="6" type="primary">lptA</name>
    <name evidence="6" type="ORF">C5F46_10785</name>
</gene>
<evidence type="ECO:0000259" key="5">
    <source>
        <dbReference type="Pfam" id="PF03968"/>
    </source>
</evidence>
<organism evidence="6 7">
    <name type="scientific">Phaeovulum veldkampii DSM 11550</name>
    <dbReference type="NCBI Taxonomy" id="1185920"/>
    <lineage>
        <taxon>Bacteria</taxon>
        <taxon>Pseudomonadati</taxon>
        <taxon>Pseudomonadota</taxon>
        <taxon>Alphaproteobacteria</taxon>
        <taxon>Rhodobacterales</taxon>
        <taxon>Paracoccaceae</taxon>
        <taxon>Phaeovulum</taxon>
    </lineage>
</organism>
<name>A0A2T4JGW6_9RHOB</name>
<keyword evidence="7" id="KW-1185">Reference proteome</keyword>
<dbReference type="AlphaFoldDB" id="A0A2T4JGW6"/>
<reference evidence="6 7" key="1">
    <citation type="submission" date="2018-03" db="EMBL/GenBank/DDBJ databases">
        <title>Rhodobacter veldkampii.</title>
        <authorList>
            <person name="Meyer T.E."/>
            <person name="Miller S."/>
            <person name="Lodha T."/>
            <person name="Gandham S."/>
            <person name="Chintalapati S."/>
            <person name="Chintalapati V.R."/>
        </authorList>
    </citation>
    <scope>NUCLEOTIDE SEQUENCE [LARGE SCALE GENOMIC DNA]</scope>
    <source>
        <strain evidence="6 7">DSM 11550</strain>
    </source>
</reference>
<dbReference type="Proteomes" id="UP000241899">
    <property type="component" value="Unassembled WGS sequence"/>
</dbReference>
<protein>
    <submittedName>
        <fullName evidence="6">Lipopolysaccharide transport periplasmic protein LptA</fullName>
    </submittedName>
</protein>
<evidence type="ECO:0000256" key="2">
    <source>
        <dbReference type="ARBA" id="ARBA00022729"/>
    </source>
</evidence>
<evidence type="ECO:0000256" key="3">
    <source>
        <dbReference type="ARBA" id="ARBA00022764"/>
    </source>
</evidence>
<keyword evidence="2 4" id="KW-0732">Signal</keyword>
<evidence type="ECO:0000256" key="1">
    <source>
        <dbReference type="ARBA" id="ARBA00022448"/>
    </source>
</evidence>
<dbReference type="Gene3D" id="2.60.450.10">
    <property type="entry name" value="Lipopolysaccharide (LPS) transport protein A like domain"/>
    <property type="match status" value="1"/>
</dbReference>
<dbReference type="GO" id="GO:0017089">
    <property type="term" value="F:glycolipid transfer activity"/>
    <property type="evidence" value="ECO:0007669"/>
    <property type="project" value="TreeGrafter"/>
</dbReference>
<dbReference type="InterPro" id="IPR014340">
    <property type="entry name" value="LptA"/>
</dbReference>
<dbReference type="EMBL" id="PZKF01000023">
    <property type="protein sequence ID" value="PTE17155.1"/>
    <property type="molecule type" value="Genomic_DNA"/>
</dbReference>
<dbReference type="GO" id="GO:0001530">
    <property type="term" value="F:lipopolysaccharide binding"/>
    <property type="evidence" value="ECO:0007669"/>
    <property type="project" value="InterPro"/>
</dbReference>
<keyword evidence="1" id="KW-0813">Transport</keyword>
<dbReference type="RefSeq" id="WP_107325359.1">
    <property type="nucleotide sequence ID" value="NZ_NHSP01000011.1"/>
</dbReference>
<dbReference type="PANTHER" id="PTHR36504">
    <property type="entry name" value="LIPOPOLYSACCHARIDE EXPORT SYSTEM PROTEIN LPTA"/>
    <property type="match status" value="1"/>
</dbReference>
<dbReference type="PANTHER" id="PTHR36504:SF1">
    <property type="entry name" value="LIPOPOLYSACCHARIDE EXPORT SYSTEM PROTEIN LPTA"/>
    <property type="match status" value="1"/>
</dbReference>
<proteinExistence type="predicted"/>
<comment type="caution">
    <text evidence="6">The sequence shown here is derived from an EMBL/GenBank/DDBJ whole genome shotgun (WGS) entry which is preliminary data.</text>
</comment>
<accession>A0A2T4JGW6</accession>
<dbReference type="InterPro" id="IPR052037">
    <property type="entry name" value="LPS_export_LptA"/>
</dbReference>
<dbReference type="GO" id="GO:0009279">
    <property type="term" value="C:cell outer membrane"/>
    <property type="evidence" value="ECO:0007669"/>
    <property type="project" value="TreeGrafter"/>
</dbReference>
<dbReference type="GO" id="GO:0030288">
    <property type="term" value="C:outer membrane-bounded periplasmic space"/>
    <property type="evidence" value="ECO:0007669"/>
    <property type="project" value="TreeGrafter"/>
</dbReference>
<dbReference type="OrthoDB" id="9811926at2"/>